<dbReference type="PROSITE" id="PS51844">
    <property type="entry name" value="SH3_LIKE"/>
    <property type="match status" value="1"/>
</dbReference>
<dbReference type="Pfam" id="PF00063">
    <property type="entry name" value="Myosin_head"/>
    <property type="match status" value="1"/>
</dbReference>
<keyword evidence="13 19" id="KW-0009">Actin-binding</keyword>
<evidence type="ECO:0000256" key="5">
    <source>
        <dbReference type="ARBA" id="ARBA00022490"/>
    </source>
</evidence>
<evidence type="ECO:0000256" key="21">
    <source>
        <dbReference type="SAM" id="MobiDB-lite"/>
    </source>
</evidence>
<dbReference type="OrthoDB" id="312459at2759"/>
<reference evidence="25" key="1">
    <citation type="submission" date="2025-08" db="UniProtKB">
        <authorList>
            <consortium name="RefSeq"/>
        </authorList>
    </citation>
    <scope>IDENTIFICATION</scope>
</reference>
<keyword evidence="12" id="KW-0514">Muscle protein</keyword>
<organism evidence="24 25">
    <name type="scientific">Clupea harengus</name>
    <name type="common">Atlantic herring</name>
    <dbReference type="NCBI Taxonomy" id="7950"/>
    <lineage>
        <taxon>Eukaryota</taxon>
        <taxon>Metazoa</taxon>
        <taxon>Chordata</taxon>
        <taxon>Craniata</taxon>
        <taxon>Vertebrata</taxon>
        <taxon>Euteleostomi</taxon>
        <taxon>Actinopterygii</taxon>
        <taxon>Neopterygii</taxon>
        <taxon>Teleostei</taxon>
        <taxon>Clupei</taxon>
        <taxon>Clupeiformes</taxon>
        <taxon>Clupeoidei</taxon>
        <taxon>Clupeidae</taxon>
        <taxon>Clupea</taxon>
    </lineage>
</organism>
<dbReference type="FunFam" id="1.20.58.530:FF:000001">
    <property type="entry name" value="Myosin heavy chain"/>
    <property type="match status" value="1"/>
</dbReference>
<evidence type="ECO:0000256" key="10">
    <source>
        <dbReference type="ARBA" id="ARBA00023136"/>
    </source>
</evidence>
<dbReference type="SUPFAM" id="SSF52540">
    <property type="entry name" value="P-loop containing nucleoside triphosphate hydrolases"/>
    <property type="match status" value="1"/>
</dbReference>
<dbReference type="FunFam" id="1.10.10.820:FF:000001">
    <property type="entry name" value="Myosin heavy chain"/>
    <property type="match status" value="1"/>
</dbReference>
<keyword evidence="10" id="KW-0472">Membrane</keyword>
<keyword evidence="9 19" id="KW-0518">Myosin</keyword>
<evidence type="ECO:0000256" key="1">
    <source>
        <dbReference type="ARBA" id="ARBA00004170"/>
    </source>
</evidence>
<evidence type="ECO:0000256" key="16">
    <source>
        <dbReference type="ARBA" id="ARBA00073369"/>
    </source>
</evidence>
<evidence type="ECO:0000256" key="7">
    <source>
        <dbReference type="ARBA" id="ARBA00022840"/>
    </source>
</evidence>
<evidence type="ECO:0000256" key="8">
    <source>
        <dbReference type="ARBA" id="ARBA00023054"/>
    </source>
</evidence>
<keyword evidence="24" id="KW-1185">Reference proteome</keyword>
<dbReference type="FunFam" id="1.20.5.370:FF:000001">
    <property type="entry name" value="Myosin heavy chain"/>
    <property type="match status" value="1"/>
</dbReference>
<feature type="region of interest" description="Disordered" evidence="21">
    <location>
        <begin position="1907"/>
        <end position="1931"/>
    </location>
</feature>
<dbReference type="Gene3D" id="1.20.58.530">
    <property type="match status" value="1"/>
</dbReference>
<dbReference type="FunFam" id="2.30.30.360:FF:000001">
    <property type="entry name" value="Myosin heavy chain"/>
    <property type="match status" value="1"/>
</dbReference>
<evidence type="ECO:0000256" key="9">
    <source>
        <dbReference type="ARBA" id="ARBA00023123"/>
    </source>
</evidence>
<dbReference type="GO" id="GO:0005524">
    <property type="term" value="F:ATP binding"/>
    <property type="evidence" value="ECO:0007669"/>
    <property type="project" value="UniProtKB-UniRule"/>
</dbReference>
<feature type="binding site" evidence="19">
    <location>
        <begin position="178"/>
        <end position="185"/>
    </location>
    <ligand>
        <name>ATP</name>
        <dbReference type="ChEBI" id="CHEBI:30616"/>
    </ligand>
</feature>
<feature type="region of interest" description="Disordered" evidence="21">
    <location>
        <begin position="1580"/>
        <end position="1607"/>
    </location>
</feature>
<keyword evidence="6 19" id="KW-0547">Nucleotide-binding</keyword>
<dbReference type="GO" id="GO:0032982">
    <property type="term" value="C:myosin filament"/>
    <property type="evidence" value="ECO:0007669"/>
    <property type="project" value="UniProtKB-KW"/>
</dbReference>
<dbReference type="FunFam" id="1.20.120.720:FF:000001">
    <property type="entry name" value="Myosin heavy chain, muscle"/>
    <property type="match status" value="1"/>
</dbReference>
<evidence type="ECO:0000259" key="22">
    <source>
        <dbReference type="PROSITE" id="PS51456"/>
    </source>
</evidence>
<dbReference type="PROSITE" id="PS51456">
    <property type="entry name" value="MYOSIN_MOTOR"/>
    <property type="match status" value="1"/>
</dbReference>
<dbReference type="Pfam" id="PF01576">
    <property type="entry name" value="Myosin_tail_1"/>
    <property type="match status" value="1"/>
</dbReference>
<dbReference type="InterPro" id="IPR008989">
    <property type="entry name" value="Myosin_S1_N"/>
</dbReference>
<evidence type="ECO:0000256" key="2">
    <source>
        <dbReference type="ARBA" id="ARBA00004657"/>
    </source>
</evidence>
<dbReference type="Gene3D" id="2.30.30.360">
    <property type="entry name" value="Myosin S1 fragment, N-terminal"/>
    <property type="match status" value="1"/>
</dbReference>
<keyword evidence="8 20" id="KW-0175">Coiled coil</keyword>
<dbReference type="FunFam" id="1.20.5.370:FF:000008">
    <property type="entry name" value="Myosin heavy chain"/>
    <property type="match status" value="1"/>
</dbReference>
<dbReference type="FunFam" id="1.20.5.340:FF:000002">
    <property type="entry name" value="Myosin heavy chain"/>
    <property type="match status" value="1"/>
</dbReference>
<dbReference type="Gene3D" id="6.10.250.2420">
    <property type="match status" value="1"/>
</dbReference>
<keyword evidence="7 19" id="KW-0067">ATP-binding</keyword>
<evidence type="ECO:0000259" key="23">
    <source>
        <dbReference type="PROSITE" id="PS51844"/>
    </source>
</evidence>
<dbReference type="Pfam" id="PF02736">
    <property type="entry name" value="Myosin_N"/>
    <property type="match status" value="1"/>
</dbReference>
<dbReference type="RefSeq" id="XP_031434221.1">
    <property type="nucleotide sequence ID" value="XM_031578361.1"/>
</dbReference>
<dbReference type="GO" id="GO:0000146">
    <property type="term" value="F:microfilament motor activity"/>
    <property type="evidence" value="ECO:0007669"/>
    <property type="project" value="TreeGrafter"/>
</dbReference>
<dbReference type="InterPro" id="IPR001609">
    <property type="entry name" value="Myosin_head_motor_dom-like"/>
</dbReference>
<gene>
    <name evidence="25" type="primary">LOC105896779</name>
</gene>
<dbReference type="FunFam" id="1.20.5.340:FF:000019">
    <property type="entry name" value="Myosin heavy chain, isoform G"/>
    <property type="match status" value="1"/>
</dbReference>
<comment type="subcellular location">
    <subcellularLocation>
        <location evidence="2">Cytoplasm</location>
        <location evidence="2">Myofibril</location>
    </subcellularLocation>
    <subcellularLocation>
        <location evidence="1">Membrane</location>
        <topology evidence="1">Peripheral membrane protein</topology>
    </subcellularLocation>
</comment>
<dbReference type="Gene3D" id="1.20.120.720">
    <property type="entry name" value="Myosin VI head, motor domain, U50 subdomain"/>
    <property type="match status" value="1"/>
</dbReference>
<dbReference type="FunFam" id="1.20.5.370:FF:000003">
    <property type="entry name" value="Myosin heavy chain"/>
    <property type="match status" value="1"/>
</dbReference>
<sequence length="1931" mass="220950">MGDSDMATYGKAAIYLRKPEKERLEAQTKPFDAKSACYVVDKEELYLKATIKSKDNGKVTVELLESKEVFVKEEDVHPMNPPKFDKIEDMAMMTHLNEASVLYNLKERYAAWMIYTYSGLFCATVNPYKWLPVYDQEVVEAYRGKKRMEAPPHIFSVSDNAYQFMLQDRENQSVLITGESGAGKTVNTKRVIQYFATIAVSGGDKKKEAVPGKMQGSLEDQIIAANPLLEAYGNAKTVRNDNSSRFGKFIRIHFAATGKLAKADIETYLLEKSRVTFQLPDERGYHIFFQMMTNHKPEIIEMCLITSNPYDFPMCSQGQITVASINDKEELDATDEAIDILGFTAEEKVTIWKLTGAVLHHGNLKFKQKQREEQAEPDGTEDADKIAYLLGLNSADLLKALCYPRVKVGTEYVTKGQTVPQVNNSVSALSKSIYERMFLWMVIRINQMLDTKQSSQFYIGVLDIAGFEIFDYNSMEQLCINFTNEKLQQFFNHTMFVLEQEEYKKEGIVWAFIDFGMDLAACIELIERPMGIFAILEEECIVPKASDTTFKDKLYAQHLGKNQAFAKPKPAKGKAEAHFSLAHYAGTVDYNVTGWLDKNKDPLNDTVVQLYQKSAVKLLPVLYPAAVEETGGAKKGGKKKGGAMQTVSSQFRENLGKLMTNLRATHPHFVRCLIPNEIKKPGYMQNFLVIHQLRCNGVLEGIRICRKGFPSRIMYADFKQRYKVLNASVIPEGQFIDNKKAAEKLLGSIDVNHDEYKFGHTKVFFKAGLLGTLEEMRDEKLVSLVTMTQALCRAYLMRREFVAMMERRDAIFTIQINVRSFINVKHWPWMKVYYKIKPLLQSAETEKELVSLKEEHAKLKDMFAKVDARKKDLEEKMVSIVQERNDLHLQMASSSETLNDAEERCEGLIKSKIQLEAKLKETTERLEDEEEMNAELTAKKRKLEDECSELKKDIDDLELTLAKVEKEKHATENKVKNLTEEMASQDESIAKLTKEKKALQEAHQQTLDDLQAEEDKVNTLSKAKTKLEQQVDDLEGSLEQEKKLRMDLERAKRKLEGDLKLSQENVMDLENDKQQSDEKLKKKDFETSQLLSKIEDEQSLGAQLQKKIKELQARIEELEEEIEAERAARAKVEKQRADLSRELEEISERLEEAGGATAAQIEMNKKREAEFQKLRRDLEESTLQHEATAAALRKKQADSVAELGEQIDNLQRVKQKLEKEKSEYKMEIDDLSSNMEGVAKAKGNLEKMCRTLEDQLSEIKSKSDEGARQVNDLSAQRARLQTENGELGRQVEEKDALVSQLSRSKQAFTQQIEELKRLNEEEAKAKNALAHAVQSARHDCDLLREQFEEEQEAKAELQRGMSKANSEVAQWRTKYETDAIQRTEELEESKKKLAQRLQEAEEQIEAINSKCASLDKTKQRLQGEVEDLMVDVERANGLAANLDKKQRNFDKVLAEWKQKYEEGQAELEGAQKEARSLSTELFKMKNSYEEALDQLETLKRENKNLQQEISDLTEQLGETGKSIHELEKAKKTVETEKVEIQTALEEAEGTLEHEESKILRVQLELNQVKGEVDRKLAEKDEEMEQIKRNSQRVTDSMQSTLDSEVRSRNDALRIKKKMEGDLNEMEVQLSHANRQAAEAQKHLRTVQGQLKDAQLHLDDAVRGQEDMKEQAAMVERRNGLMLAEIEELRAALEQTERGRKVAEQELVDASERVGLLHSQNTSLLNTKKKLEADFLQVQGEVDDIVQEARNAEDKAKKAITDAAMMAEELKKEQDTSSHLERMKKNLEVTVKDLQHRLDEAENLAMKGGKKQLQKLESRVRELEGEVEAEQRRGVDAVKGVRKYERRVKELTYQTEEDKKNVTRLQDLVDKLQLKVKAYKRQAEEAEEQANTHLSKCRKVQHELEEAEERADIAETQVNKLRAKGRDGGKVR</sequence>
<feature type="region of interest" description="Actin-binding" evidence="19">
    <location>
        <begin position="655"/>
        <end position="677"/>
    </location>
</feature>
<keyword evidence="11 19" id="KW-0505">Motor protein</keyword>
<dbReference type="InterPro" id="IPR014751">
    <property type="entry name" value="XRCC4-like_C"/>
</dbReference>
<accession>A0A6P8GBV7</accession>
<dbReference type="GO" id="GO:0016020">
    <property type="term" value="C:membrane"/>
    <property type="evidence" value="ECO:0007669"/>
    <property type="project" value="UniProtKB-SubCell"/>
</dbReference>
<dbReference type="SUPFAM" id="SSF90257">
    <property type="entry name" value="Myosin rod fragments"/>
    <property type="match status" value="5"/>
</dbReference>
<evidence type="ECO:0000313" key="25">
    <source>
        <dbReference type="RefSeq" id="XP_031434221.1"/>
    </source>
</evidence>
<keyword evidence="5" id="KW-0963">Cytoplasm</keyword>
<dbReference type="InterPro" id="IPR036961">
    <property type="entry name" value="Kinesin_motor_dom_sf"/>
</dbReference>
<feature type="coiled-coil region" evidence="20">
    <location>
        <begin position="1685"/>
        <end position="1712"/>
    </location>
</feature>
<evidence type="ECO:0000256" key="20">
    <source>
        <dbReference type="SAM" id="Coils"/>
    </source>
</evidence>
<dbReference type="GO" id="GO:0016460">
    <property type="term" value="C:myosin II complex"/>
    <property type="evidence" value="ECO:0007669"/>
    <property type="project" value="TreeGrafter"/>
</dbReference>
<comment type="subunit">
    <text evidence="14">Muscle myosin is a hexameric protein that consists of 2 heavy chain subunits (MHC), 2 alkali light chain subunits (MLC) and 2 regulatory light chain subunits (MLC-2).</text>
</comment>
<dbReference type="PANTHER" id="PTHR45615:SF44">
    <property type="entry name" value="MYOSIN HEAVY CHAIN 4-RELATED"/>
    <property type="match status" value="1"/>
</dbReference>
<evidence type="ECO:0000256" key="12">
    <source>
        <dbReference type="ARBA" id="ARBA00023179"/>
    </source>
</evidence>
<dbReference type="CDD" id="cd01377">
    <property type="entry name" value="MYSc_class_II"/>
    <property type="match status" value="1"/>
</dbReference>
<dbReference type="GeneID" id="105896779"/>
<dbReference type="Gene3D" id="3.40.850.10">
    <property type="entry name" value="Kinesin motor domain"/>
    <property type="match status" value="1"/>
</dbReference>
<feature type="compositionally biased region" description="Polar residues" evidence="21">
    <location>
        <begin position="1591"/>
        <end position="1602"/>
    </location>
</feature>
<comment type="function">
    <text evidence="15">Involved in muscle contraction.</text>
</comment>
<dbReference type="Proteomes" id="UP000515152">
    <property type="component" value="Chromosome 12"/>
</dbReference>
<dbReference type="PANTHER" id="PTHR45615">
    <property type="entry name" value="MYOSIN HEAVY CHAIN, NON-MUSCLE"/>
    <property type="match status" value="1"/>
</dbReference>
<dbReference type="SMART" id="SM00242">
    <property type="entry name" value="MYSc"/>
    <property type="match status" value="1"/>
</dbReference>
<dbReference type="Gene3D" id="1.20.5.340">
    <property type="match status" value="5"/>
</dbReference>
<evidence type="ECO:0000256" key="3">
    <source>
        <dbReference type="ARBA" id="ARBA00008314"/>
    </source>
</evidence>
<dbReference type="FunFam" id="1.20.5.370:FF:000002">
    <property type="entry name" value="Myosin heavy chain"/>
    <property type="match status" value="1"/>
</dbReference>
<evidence type="ECO:0000256" key="15">
    <source>
        <dbReference type="ARBA" id="ARBA00056608"/>
    </source>
</evidence>
<dbReference type="FunFam" id="1.20.5.340:FF:000006">
    <property type="entry name" value="Myosin heavy chain"/>
    <property type="match status" value="1"/>
</dbReference>
<dbReference type="InterPro" id="IPR002928">
    <property type="entry name" value="Myosin_tail"/>
</dbReference>
<evidence type="ECO:0000256" key="4">
    <source>
        <dbReference type="ARBA" id="ARBA00022433"/>
    </source>
</evidence>
<dbReference type="Gene3D" id="1.10.10.820">
    <property type="match status" value="1"/>
</dbReference>
<evidence type="ECO:0000256" key="19">
    <source>
        <dbReference type="PROSITE-ProRule" id="PRU00782"/>
    </source>
</evidence>
<evidence type="ECO:0000256" key="13">
    <source>
        <dbReference type="ARBA" id="ARBA00023203"/>
    </source>
</evidence>
<comment type="similarity">
    <text evidence="3 19">Belongs to the TRAFAC class myosin-kinesin ATPase superfamily. Myosin family.</text>
</comment>
<keyword evidence="4" id="KW-0787">Thick filament</keyword>
<feature type="domain" description="Myosin N-terminal SH3-like" evidence="23">
    <location>
        <begin position="32"/>
        <end position="81"/>
    </location>
</feature>
<dbReference type="FunFam" id="1.20.5.340:FF:000013">
    <property type="entry name" value="Myosin heavy chain"/>
    <property type="match status" value="1"/>
</dbReference>
<evidence type="ECO:0000256" key="6">
    <source>
        <dbReference type="ARBA" id="ARBA00022741"/>
    </source>
</evidence>
<evidence type="ECO:0000256" key="14">
    <source>
        <dbReference type="ARBA" id="ARBA00038612"/>
    </source>
</evidence>
<protein>
    <recommendedName>
        <fullName evidence="16">Myosin-7B</fullName>
    </recommendedName>
    <alternativeName>
        <fullName evidence="18">Myosin cardiac muscle beta chain</fullName>
    </alternativeName>
    <alternativeName>
        <fullName evidence="17">Myosin heavy chain 7B, cardiac muscle beta isoform</fullName>
    </alternativeName>
</protein>
<dbReference type="GO" id="GO:0030016">
    <property type="term" value="C:myofibril"/>
    <property type="evidence" value="ECO:0007669"/>
    <property type="project" value="UniProtKB-SubCell"/>
</dbReference>
<evidence type="ECO:0000256" key="11">
    <source>
        <dbReference type="ARBA" id="ARBA00023175"/>
    </source>
</evidence>
<dbReference type="PROSITE" id="PS50096">
    <property type="entry name" value="IQ"/>
    <property type="match status" value="1"/>
</dbReference>
<dbReference type="KEGG" id="char:105896779"/>
<dbReference type="GO" id="GO:0051015">
    <property type="term" value="F:actin filament binding"/>
    <property type="evidence" value="ECO:0007669"/>
    <property type="project" value="InterPro"/>
</dbReference>
<dbReference type="FunFam" id="1.20.5.4820:FF:000001">
    <property type="entry name" value="Myosin heavy chain"/>
    <property type="match status" value="1"/>
</dbReference>
<dbReference type="InterPro" id="IPR027417">
    <property type="entry name" value="P-loop_NTPase"/>
</dbReference>
<dbReference type="FunFam" id="3.40.850.10:FF:000024">
    <property type="entry name" value="Myosin heavy chain, isoform J"/>
    <property type="match status" value="1"/>
</dbReference>
<dbReference type="Gene3D" id="1.20.5.370">
    <property type="match status" value="4"/>
</dbReference>
<name>A0A6P8GBV7_CLUHA</name>
<evidence type="ECO:0000313" key="24">
    <source>
        <dbReference type="Proteomes" id="UP000515152"/>
    </source>
</evidence>
<feature type="domain" description="Myosin motor" evidence="22">
    <location>
        <begin position="85"/>
        <end position="778"/>
    </location>
</feature>
<dbReference type="FunFam" id="1.20.5.370:FF:000007">
    <property type="entry name" value="Myosin heavy chain"/>
    <property type="match status" value="1"/>
</dbReference>
<proteinExistence type="inferred from homology"/>
<dbReference type="PRINTS" id="PR00193">
    <property type="entry name" value="MYOSINHEAVY"/>
</dbReference>
<dbReference type="FunFam" id="1.20.5.340:FF:000003">
    <property type="entry name" value="Myosin heavy chain"/>
    <property type="match status" value="1"/>
</dbReference>
<evidence type="ECO:0000256" key="18">
    <source>
        <dbReference type="ARBA" id="ARBA00081302"/>
    </source>
</evidence>
<dbReference type="Gene3D" id="1.20.5.4820">
    <property type="match status" value="1"/>
</dbReference>
<evidence type="ECO:0000256" key="17">
    <source>
        <dbReference type="ARBA" id="ARBA00075333"/>
    </source>
</evidence>
<dbReference type="InterPro" id="IPR004009">
    <property type="entry name" value="SH3_Myosin"/>
</dbReference>